<reference evidence="2 3" key="1">
    <citation type="submission" date="2020-05" db="EMBL/GenBank/DDBJ databases">
        <authorList>
            <person name="Mo P."/>
        </authorList>
    </citation>
    <scope>NUCLEOTIDE SEQUENCE [LARGE SCALE GENOMIC DNA]</scope>
    <source>
        <strain evidence="2 3">Gen01</strain>
    </source>
</reference>
<sequence length="261" mass="27802">MGGEAAAGRWARRQEGRGIPPEILARAPASPWLHDPSYFVAPEVPVDTPSRRAALELLGAGGTVLDVGAGGGVASLALAGAVTHLTAIDQQADMLEVLAVGAAARGIPVRTVHGRWPDAAPDAGTADVVVSHHVLHNVVDLPPFLRALATAARRGVVVEMLAEHPMAWLDPLWVRFHDLHRPPPATTDDAVAVLPELGVDPRVLRWERASPPKQDPAWVTARLCLPPDREPAVTEALAALPRRPRHAATLVWEPRAPPRTP</sequence>
<dbReference type="InterPro" id="IPR029063">
    <property type="entry name" value="SAM-dependent_MTases_sf"/>
</dbReference>
<gene>
    <name evidence="2" type="ORF">HOP40_30300</name>
</gene>
<dbReference type="EMBL" id="CP053564">
    <property type="protein sequence ID" value="QJY49521.1"/>
    <property type="molecule type" value="Genomic_DNA"/>
</dbReference>
<keyword evidence="2" id="KW-0489">Methyltransferase</keyword>
<feature type="domain" description="Methyltransferase" evidence="1">
    <location>
        <begin position="64"/>
        <end position="153"/>
    </location>
</feature>
<keyword evidence="3" id="KW-1185">Reference proteome</keyword>
<accession>A0A6M6JTK0</accession>
<dbReference type="RefSeq" id="WP_172165441.1">
    <property type="nucleotide sequence ID" value="NZ_CP053564.1"/>
</dbReference>
<evidence type="ECO:0000259" key="1">
    <source>
        <dbReference type="Pfam" id="PF13649"/>
    </source>
</evidence>
<keyword evidence="2" id="KW-0808">Transferase</keyword>
<dbReference type="CDD" id="cd02440">
    <property type="entry name" value="AdoMet_MTases"/>
    <property type="match status" value="1"/>
</dbReference>
<dbReference type="SUPFAM" id="SSF53335">
    <property type="entry name" value="S-adenosyl-L-methionine-dependent methyltransferases"/>
    <property type="match status" value="1"/>
</dbReference>
<protein>
    <submittedName>
        <fullName evidence="2">Class I SAM-dependent methyltransferase</fullName>
    </submittedName>
</protein>
<dbReference type="AlphaFoldDB" id="A0A6M6JTK0"/>
<dbReference type="Gene3D" id="3.40.50.150">
    <property type="entry name" value="Vaccinia Virus protein VP39"/>
    <property type="match status" value="1"/>
</dbReference>
<dbReference type="KEGG" id="pbro:HOP40_30300"/>
<dbReference type="GO" id="GO:0008168">
    <property type="term" value="F:methyltransferase activity"/>
    <property type="evidence" value="ECO:0007669"/>
    <property type="project" value="UniProtKB-KW"/>
</dbReference>
<dbReference type="GO" id="GO:0032259">
    <property type="term" value="P:methylation"/>
    <property type="evidence" value="ECO:0007669"/>
    <property type="project" value="UniProtKB-KW"/>
</dbReference>
<name>A0A6M6JTK0_9PSEU</name>
<evidence type="ECO:0000313" key="3">
    <source>
        <dbReference type="Proteomes" id="UP000505377"/>
    </source>
</evidence>
<proteinExistence type="predicted"/>
<evidence type="ECO:0000313" key="2">
    <source>
        <dbReference type="EMBL" id="QJY49521.1"/>
    </source>
</evidence>
<dbReference type="Proteomes" id="UP000505377">
    <property type="component" value="Chromosome"/>
</dbReference>
<dbReference type="Pfam" id="PF13649">
    <property type="entry name" value="Methyltransf_25"/>
    <property type="match status" value="1"/>
</dbReference>
<dbReference type="InterPro" id="IPR041698">
    <property type="entry name" value="Methyltransf_25"/>
</dbReference>
<organism evidence="2 3">
    <name type="scientific">Pseudonocardia broussonetiae</name>
    <dbReference type="NCBI Taxonomy" id="2736640"/>
    <lineage>
        <taxon>Bacteria</taxon>
        <taxon>Bacillati</taxon>
        <taxon>Actinomycetota</taxon>
        <taxon>Actinomycetes</taxon>
        <taxon>Pseudonocardiales</taxon>
        <taxon>Pseudonocardiaceae</taxon>
        <taxon>Pseudonocardia</taxon>
    </lineage>
</organism>